<name>A0ACC0MD24_RHOML</name>
<evidence type="ECO:0000313" key="2">
    <source>
        <dbReference type="Proteomes" id="UP001062846"/>
    </source>
</evidence>
<keyword evidence="2" id="KW-1185">Reference proteome</keyword>
<protein>
    <submittedName>
        <fullName evidence="1">Uncharacterized protein</fullName>
    </submittedName>
</protein>
<proteinExistence type="predicted"/>
<comment type="caution">
    <text evidence="1">The sequence shown here is derived from an EMBL/GenBank/DDBJ whole genome shotgun (WGS) entry which is preliminary data.</text>
</comment>
<sequence length="137" mass="15280">MTIRKALVGMTDVEAAIQEMFQAPHIQVMKTCSKLSKIFLMAMVHELYKTGMGETTFEKLAMSVSCLCTSNGEAFPGWDTLLKVGCKLGECRIVLCEAGARHMLQKLQLNFPSDDVAFALKDSKELPWLAKYLCLKI</sequence>
<reference evidence="1" key="1">
    <citation type="submission" date="2022-02" db="EMBL/GenBank/DDBJ databases">
        <title>Plant Genome Project.</title>
        <authorList>
            <person name="Zhang R.-G."/>
        </authorList>
    </citation>
    <scope>NUCLEOTIDE SEQUENCE</scope>
    <source>
        <strain evidence="1">AT1</strain>
    </source>
</reference>
<gene>
    <name evidence="1" type="ORF">RHMOL_Rhmol09G0136700</name>
</gene>
<accession>A0ACC0MD24</accession>
<dbReference type="Proteomes" id="UP001062846">
    <property type="component" value="Chromosome 9"/>
</dbReference>
<dbReference type="EMBL" id="CM046396">
    <property type="protein sequence ID" value="KAI8538865.1"/>
    <property type="molecule type" value="Genomic_DNA"/>
</dbReference>
<evidence type="ECO:0000313" key="1">
    <source>
        <dbReference type="EMBL" id="KAI8538865.1"/>
    </source>
</evidence>
<organism evidence="1 2">
    <name type="scientific">Rhododendron molle</name>
    <name type="common">Chinese azalea</name>
    <name type="synonym">Azalea mollis</name>
    <dbReference type="NCBI Taxonomy" id="49168"/>
    <lineage>
        <taxon>Eukaryota</taxon>
        <taxon>Viridiplantae</taxon>
        <taxon>Streptophyta</taxon>
        <taxon>Embryophyta</taxon>
        <taxon>Tracheophyta</taxon>
        <taxon>Spermatophyta</taxon>
        <taxon>Magnoliopsida</taxon>
        <taxon>eudicotyledons</taxon>
        <taxon>Gunneridae</taxon>
        <taxon>Pentapetalae</taxon>
        <taxon>asterids</taxon>
        <taxon>Ericales</taxon>
        <taxon>Ericaceae</taxon>
        <taxon>Ericoideae</taxon>
        <taxon>Rhodoreae</taxon>
        <taxon>Rhododendron</taxon>
    </lineage>
</organism>